<dbReference type="Gene3D" id="2.120.10.80">
    <property type="entry name" value="Kelch-type beta propeller"/>
    <property type="match status" value="2"/>
</dbReference>
<dbReference type="Proteomes" id="UP000439903">
    <property type="component" value="Unassembled WGS sequence"/>
</dbReference>
<evidence type="ECO:0000256" key="2">
    <source>
        <dbReference type="ARBA" id="ARBA00022737"/>
    </source>
</evidence>
<keyword evidence="3" id="KW-0812">Transmembrane</keyword>
<evidence type="ECO:0000256" key="3">
    <source>
        <dbReference type="SAM" id="Phobius"/>
    </source>
</evidence>
<proteinExistence type="predicted"/>
<keyword evidence="2" id="KW-0677">Repeat</keyword>
<accession>A0A8H4AKW5</accession>
<comment type="caution">
    <text evidence="5">The sequence shown here is derived from an EMBL/GenBank/DDBJ whole genome shotgun (WGS) entry which is preliminary data.</text>
</comment>
<dbReference type="InterPro" id="IPR015915">
    <property type="entry name" value="Kelch-typ_b-propeller"/>
</dbReference>
<keyword evidence="6" id="KW-1185">Reference proteome</keyword>
<dbReference type="PANTHER" id="PTHR46093:SF3">
    <property type="entry name" value="ACYL-COA-BINDING DOMAIN-CONTAINING PROTEIN 4"/>
    <property type="match status" value="1"/>
</dbReference>
<reference evidence="5 6" key="1">
    <citation type="journal article" date="2019" name="Environ. Microbiol.">
        <title>At the nexus of three kingdoms: the genome of the mycorrhizal fungus Gigaspora margarita provides insights into plant, endobacterial and fungal interactions.</title>
        <authorList>
            <person name="Venice F."/>
            <person name="Ghignone S."/>
            <person name="Salvioli di Fossalunga A."/>
            <person name="Amselem J."/>
            <person name="Novero M."/>
            <person name="Xianan X."/>
            <person name="Sedzielewska Toro K."/>
            <person name="Morin E."/>
            <person name="Lipzen A."/>
            <person name="Grigoriev I.V."/>
            <person name="Henrissat B."/>
            <person name="Martin F.M."/>
            <person name="Bonfante P."/>
        </authorList>
    </citation>
    <scope>NUCLEOTIDE SEQUENCE [LARGE SCALE GENOMIC DNA]</scope>
    <source>
        <strain evidence="5 6">BEG34</strain>
    </source>
</reference>
<keyword evidence="1" id="KW-0880">Kelch repeat</keyword>
<feature type="chain" id="PRO_5034964995" evidence="4">
    <location>
        <begin position="25"/>
        <end position="404"/>
    </location>
</feature>
<gene>
    <name evidence="5" type="ORF">F8M41_018840</name>
</gene>
<dbReference type="OrthoDB" id="432528at2759"/>
<evidence type="ECO:0000256" key="1">
    <source>
        <dbReference type="ARBA" id="ARBA00022441"/>
    </source>
</evidence>
<evidence type="ECO:0000313" key="5">
    <source>
        <dbReference type="EMBL" id="KAF0508034.1"/>
    </source>
</evidence>
<evidence type="ECO:0000256" key="4">
    <source>
        <dbReference type="SAM" id="SignalP"/>
    </source>
</evidence>
<dbReference type="PANTHER" id="PTHR46093">
    <property type="entry name" value="ACYL-COA-BINDING DOMAIN-CONTAINING PROTEIN 5"/>
    <property type="match status" value="1"/>
</dbReference>
<dbReference type="EMBL" id="WTPW01000470">
    <property type="protein sequence ID" value="KAF0508034.1"/>
    <property type="molecule type" value="Genomic_DNA"/>
</dbReference>
<sequence length="404" mass="45782">MNFLWNFLSRFMLTLSFIYVFVNCQNTPHSRYGQASVLVNNIFYFFGGTNTTKIFNEVWYLNLSSSFNASAPQWYRSIDMPVGYYWGSACYSYSSKYIYLLGGRMYTPNTKNYNFPTVGYQFNPNTSQWLSLDSISSNKSFKTRNEIQAIIPNIYTNIYILGGSNSSSPVTGYYNDMNILDYNSMKWSTTLNQVNFPYLDYAAVFSPYYGIIIYVGGQEFNGTTLNRIDMNRIRIYDVTYSKWQDEVAGGEYIQPRVGHSAVLAPNGVVIVYGGSQDNMNPYGIVTPPIATLNIKTWVWTSINLANTPSLTYHSAAVYGNFLIVAFGRNGKKYHNGIHIFDTINYKWITSLGQESYQDNSNQKYLDIGIGVGAGVLVLLVTSFIIYKIRTSVKPRNATGVTDGR</sequence>
<dbReference type="SUPFAM" id="SSF117281">
    <property type="entry name" value="Kelch motif"/>
    <property type="match status" value="1"/>
</dbReference>
<feature type="transmembrane region" description="Helical" evidence="3">
    <location>
        <begin position="364"/>
        <end position="386"/>
    </location>
</feature>
<dbReference type="Pfam" id="PF24681">
    <property type="entry name" value="Kelch_KLHDC2_KLHL20_DRC7"/>
    <property type="match status" value="1"/>
</dbReference>
<organism evidence="5 6">
    <name type="scientific">Gigaspora margarita</name>
    <dbReference type="NCBI Taxonomy" id="4874"/>
    <lineage>
        <taxon>Eukaryota</taxon>
        <taxon>Fungi</taxon>
        <taxon>Fungi incertae sedis</taxon>
        <taxon>Mucoromycota</taxon>
        <taxon>Glomeromycotina</taxon>
        <taxon>Glomeromycetes</taxon>
        <taxon>Diversisporales</taxon>
        <taxon>Gigasporaceae</taxon>
        <taxon>Gigaspora</taxon>
    </lineage>
</organism>
<feature type="signal peptide" evidence="4">
    <location>
        <begin position="1"/>
        <end position="24"/>
    </location>
</feature>
<keyword evidence="3" id="KW-1133">Transmembrane helix</keyword>
<dbReference type="AlphaFoldDB" id="A0A8H4AKW5"/>
<evidence type="ECO:0000313" key="6">
    <source>
        <dbReference type="Proteomes" id="UP000439903"/>
    </source>
</evidence>
<keyword evidence="3" id="KW-0472">Membrane</keyword>
<name>A0A8H4AKW5_GIGMA</name>
<keyword evidence="4" id="KW-0732">Signal</keyword>
<protein>
    <submittedName>
        <fullName evidence="5">Galactose oxidase</fullName>
    </submittedName>
</protein>